<dbReference type="SUPFAM" id="SSF56300">
    <property type="entry name" value="Metallo-dependent phosphatases"/>
    <property type="match status" value="1"/>
</dbReference>
<accession>A0ABS4U1V4</accession>
<reference evidence="4 5" key="1">
    <citation type="submission" date="2021-03" db="EMBL/GenBank/DDBJ databases">
        <title>Sequencing the genomes of 1000 actinobacteria strains.</title>
        <authorList>
            <person name="Klenk H.-P."/>
        </authorList>
    </citation>
    <scope>NUCLEOTIDE SEQUENCE [LARGE SCALE GENOMIC DNA]</scope>
    <source>
        <strain evidence="4 5">DSM 46670</strain>
    </source>
</reference>
<dbReference type="PANTHER" id="PTHR22953:SF153">
    <property type="entry name" value="PURPLE ACID PHOSPHATASE"/>
    <property type="match status" value="1"/>
</dbReference>
<dbReference type="InterPro" id="IPR006311">
    <property type="entry name" value="TAT_signal"/>
</dbReference>
<dbReference type="InterPro" id="IPR008963">
    <property type="entry name" value="Purple_acid_Pase-like_N"/>
</dbReference>
<dbReference type="Gene3D" id="3.60.21.10">
    <property type="match status" value="1"/>
</dbReference>
<dbReference type="InterPro" id="IPR004843">
    <property type="entry name" value="Calcineurin-like_PHP"/>
</dbReference>
<evidence type="ECO:0000259" key="2">
    <source>
        <dbReference type="Pfam" id="PF00149"/>
    </source>
</evidence>
<proteinExistence type="predicted"/>
<feature type="domain" description="Purple acid phosphatase N-terminal" evidence="3">
    <location>
        <begin position="61"/>
        <end position="160"/>
    </location>
</feature>
<keyword evidence="1" id="KW-0732">Signal</keyword>
<dbReference type="InterPro" id="IPR015914">
    <property type="entry name" value="PAPs_N"/>
</dbReference>
<dbReference type="Proteomes" id="UP001519332">
    <property type="component" value="Unassembled WGS sequence"/>
</dbReference>
<sequence length="527" mass="57262">MEIPRVGVPDHLAARLTMAEQHEYLNRRSLLGRGAAVAALAVAGPTLLPGLAYASGDRVTPTGRHIAFGRDPRTQMRVGWQLPAPVRKPFIRVGSDPNDLGHRVPAEIRALHSEVKGVIAPTDQYYLHAEVGGLRPGAKYYYAVGHEDYDPKHADASFTTAPARYLPHHKFTFTAFGDQGVSTAALANDGQVNKQNPAFHLLAGDIAYADPTGAGNPIAGTADATHDVFDPKVWDAYFSQIEPVAQGVPWMVTTGNHDMEALYANHGYGGQTARWDFPGSGPRSCPGAYSFIYGNVGVVSLDANDVSYEIPANHGYTGGDQTRWLKQRLAFLRAQPDVDFIVVFFHHCAYSTTNSHASEGGVRDAWVPLFDRYKVDLVVNGHNHVYERTDALRGNRVTKAVPIGSTAHPETDGTVYATCGGGGRSLYNFPAPDTYEGHEGPHQDVLSYHWAPGKSKVTETVQWSRVRFTGYAFMAIDSEPAYPGRKSRLTVRVLTSIGAEIDRFTLERTAGTHFGINLGLGGDIGDL</sequence>
<comment type="caution">
    <text evidence="4">The sequence shown here is derived from an EMBL/GenBank/DDBJ whole genome shotgun (WGS) entry which is preliminary data.</text>
</comment>
<name>A0ABS4U1V4_9PSEU</name>
<dbReference type="InterPro" id="IPR029052">
    <property type="entry name" value="Metallo-depent_PP-like"/>
</dbReference>
<dbReference type="InterPro" id="IPR039331">
    <property type="entry name" value="PAPs-like"/>
</dbReference>
<evidence type="ECO:0008006" key="6">
    <source>
        <dbReference type="Google" id="ProtNLM"/>
    </source>
</evidence>
<dbReference type="Pfam" id="PF16656">
    <property type="entry name" value="Pur_ac_phosph_N"/>
    <property type="match status" value="1"/>
</dbReference>
<feature type="domain" description="Calcineurin-like phosphoesterase" evidence="2">
    <location>
        <begin position="193"/>
        <end position="386"/>
    </location>
</feature>
<evidence type="ECO:0000259" key="3">
    <source>
        <dbReference type="Pfam" id="PF16656"/>
    </source>
</evidence>
<dbReference type="PROSITE" id="PS51318">
    <property type="entry name" value="TAT"/>
    <property type="match status" value="1"/>
</dbReference>
<gene>
    <name evidence="4" type="ORF">JOF56_010589</name>
</gene>
<organism evidence="4 5">
    <name type="scientific">Kibdelosporangium banguiense</name>
    <dbReference type="NCBI Taxonomy" id="1365924"/>
    <lineage>
        <taxon>Bacteria</taxon>
        <taxon>Bacillati</taxon>
        <taxon>Actinomycetota</taxon>
        <taxon>Actinomycetes</taxon>
        <taxon>Pseudonocardiales</taxon>
        <taxon>Pseudonocardiaceae</taxon>
        <taxon>Kibdelosporangium</taxon>
    </lineage>
</organism>
<dbReference type="SUPFAM" id="SSF49363">
    <property type="entry name" value="Purple acid phosphatase, N-terminal domain"/>
    <property type="match status" value="1"/>
</dbReference>
<dbReference type="Pfam" id="PF00149">
    <property type="entry name" value="Metallophos"/>
    <property type="match status" value="1"/>
</dbReference>
<protein>
    <recommendedName>
        <fullName evidence="6">Phosphoesterase</fullName>
    </recommendedName>
</protein>
<dbReference type="EMBL" id="JAGINW010000001">
    <property type="protein sequence ID" value="MBP2330204.1"/>
    <property type="molecule type" value="Genomic_DNA"/>
</dbReference>
<dbReference type="RefSeq" id="WP_209646846.1">
    <property type="nucleotide sequence ID" value="NZ_JAGINW010000001.1"/>
</dbReference>
<keyword evidence="5" id="KW-1185">Reference proteome</keyword>
<evidence type="ECO:0000313" key="4">
    <source>
        <dbReference type="EMBL" id="MBP2330204.1"/>
    </source>
</evidence>
<dbReference type="Gene3D" id="2.60.40.380">
    <property type="entry name" value="Purple acid phosphatase-like, N-terminal"/>
    <property type="match status" value="1"/>
</dbReference>
<evidence type="ECO:0000313" key="5">
    <source>
        <dbReference type="Proteomes" id="UP001519332"/>
    </source>
</evidence>
<dbReference type="PANTHER" id="PTHR22953">
    <property type="entry name" value="ACID PHOSPHATASE RELATED"/>
    <property type="match status" value="1"/>
</dbReference>
<evidence type="ECO:0000256" key="1">
    <source>
        <dbReference type="ARBA" id="ARBA00022729"/>
    </source>
</evidence>